<comment type="caution">
    <text evidence="1">The sequence shown here is derived from an EMBL/GenBank/DDBJ whole genome shotgun (WGS) entry which is preliminary data.</text>
</comment>
<keyword evidence="2" id="KW-1185">Reference proteome</keyword>
<sequence length="288" mass="32675">MSSISCPECTQPMRDDMERCPHCYRPCLYPNVTATRRQEEVEALNRRYDEAIALAVADGCEPMLRDFEKAVSSSEAVICRSFGELQRLSYSEDEIYATFYQRVDAGLRLAGGDAYDTLRSMADTALFGEQNKRHVRFASLTLNGRGMPHYGDCSLLLREEMIAHRTSVLEENSVMFMHRHNIGAGNDYKIPSGYRATWLERGRLAVAKTRHPKTLHPSTFPTDLQRSGADERKDVFIEAHVWGSLTIRSIQQVRVTAWRGAPPSQAELEVVEQKLNQYGVIFEAPRVP</sequence>
<reference evidence="2" key="1">
    <citation type="journal article" date="2019" name="Int. J. Syst. Evol. Microbiol.">
        <title>The Global Catalogue of Microorganisms (GCM) 10K type strain sequencing project: providing services to taxonomists for standard genome sequencing and annotation.</title>
        <authorList>
            <consortium name="The Broad Institute Genomics Platform"/>
            <consortium name="The Broad Institute Genome Sequencing Center for Infectious Disease"/>
            <person name="Wu L."/>
            <person name="Ma J."/>
        </authorList>
    </citation>
    <scope>NUCLEOTIDE SEQUENCE [LARGE SCALE GENOMIC DNA]</scope>
    <source>
        <strain evidence="2">CGMCC 4.1469</strain>
    </source>
</reference>
<dbReference type="EMBL" id="JBHSMQ010000007">
    <property type="protein sequence ID" value="MFC5456830.1"/>
    <property type="molecule type" value="Genomic_DNA"/>
</dbReference>
<name>A0ABW0KTK6_9BACT</name>
<dbReference type="RefSeq" id="WP_377169481.1">
    <property type="nucleotide sequence ID" value="NZ_JBHSMQ010000007.1"/>
</dbReference>
<protein>
    <submittedName>
        <fullName evidence="1">Uncharacterized protein</fullName>
    </submittedName>
</protein>
<proteinExistence type="predicted"/>
<gene>
    <name evidence="1" type="ORF">ACFQDI_18330</name>
</gene>
<evidence type="ECO:0000313" key="2">
    <source>
        <dbReference type="Proteomes" id="UP001596052"/>
    </source>
</evidence>
<organism evidence="1 2">
    <name type="scientific">Prosthecobacter fluviatilis</name>
    <dbReference type="NCBI Taxonomy" id="445931"/>
    <lineage>
        <taxon>Bacteria</taxon>
        <taxon>Pseudomonadati</taxon>
        <taxon>Verrucomicrobiota</taxon>
        <taxon>Verrucomicrobiia</taxon>
        <taxon>Verrucomicrobiales</taxon>
        <taxon>Verrucomicrobiaceae</taxon>
        <taxon>Prosthecobacter</taxon>
    </lineage>
</organism>
<dbReference type="Proteomes" id="UP001596052">
    <property type="component" value="Unassembled WGS sequence"/>
</dbReference>
<accession>A0ABW0KTK6</accession>
<evidence type="ECO:0000313" key="1">
    <source>
        <dbReference type="EMBL" id="MFC5456830.1"/>
    </source>
</evidence>